<reference evidence="2 3" key="1">
    <citation type="submission" date="2018-06" db="EMBL/GenBank/DDBJ databases">
        <title>Streptomyces reniochalinae sp. nov. and Streptomyces diacarnus sp. nov. from marine sponges.</title>
        <authorList>
            <person name="Li L."/>
        </authorList>
    </citation>
    <scope>NUCLEOTIDE SEQUENCE [LARGE SCALE GENOMIC DNA]</scope>
    <source>
        <strain evidence="2 3">LHW51701</strain>
    </source>
</reference>
<dbReference type="AlphaFoldDB" id="A0A367ESW6"/>
<sequence>MSMPRVRARSATGAGSSSGAEPRRTRTAPSRFLYVIESEPRDRGGPLGVEEQQQAGEAAFGLEGVLVQEAALVAQRASSSPA</sequence>
<accession>A0A367ESW6</accession>
<dbReference type="Proteomes" id="UP000252914">
    <property type="component" value="Unassembled WGS sequence"/>
</dbReference>
<protein>
    <submittedName>
        <fullName evidence="2">Uncharacterized protein</fullName>
    </submittedName>
</protein>
<evidence type="ECO:0000313" key="3">
    <source>
        <dbReference type="Proteomes" id="UP000252914"/>
    </source>
</evidence>
<proteinExistence type="predicted"/>
<feature type="compositionally biased region" description="Low complexity" evidence="1">
    <location>
        <begin position="9"/>
        <end position="20"/>
    </location>
</feature>
<comment type="caution">
    <text evidence="2">The sequence shown here is derived from an EMBL/GenBank/DDBJ whole genome shotgun (WGS) entry which is preliminary data.</text>
</comment>
<gene>
    <name evidence="2" type="ORF">DTL70_17250</name>
</gene>
<feature type="region of interest" description="Disordered" evidence="1">
    <location>
        <begin position="1"/>
        <end position="31"/>
    </location>
</feature>
<keyword evidence="3" id="KW-1185">Reference proteome</keyword>
<organism evidence="2 3">
    <name type="scientific">Streptomyces diacarni</name>
    <dbReference type="NCBI Taxonomy" id="2800381"/>
    <lineage>
        <taxon>Bacteria</taxon>
        <taxon>Bacillati</taxon>
        <taxon>Actinomycetota</taxon>
        <taxon>Actinomycetes</taxon>
        <taxon>Kitasatosporales</taxon>
        <taxon>Streptomycetaceae</taxon>
        <taxon>Streptomyces</taxon>
    </lineage>
</organism>
<evidence type="ECO:0000313" key="2">
    <source>
        <dbReference type="EMBL" id="RCG21218.1"/>
    </source>
</evidence>
<name>A0A367ESW6_9ACTN</name>
<evidence type="ECO:0000256" key="1">
    <source>
        <dbReference type="SAM" id="MobiDB-lite"/>
    </source>
</evidence>
<dbReference type="EMBL" id="QOIN01000046">
    <property type="protein sequence ID" value="RCG21218.1"/>
    <property type="molecule type" value="Genomic_DNA"/>
</dbReference>